<dbReference type="RefSeq" id="WP_079440300.1">
    <property type="nucleotide sequence ID" value="NZ_MZGT01000033.1"/>
</dbReference>
<reference evidence="1 3" key="1">
    <citation type="submission" date="2017-03" db="EMBL/GenBank/DDBJ databases">
        <title>Genome sequence of Clostridium chromiireducens DSM 23318.</title>
        <authorList>
            <person name="Poehlein A."/>
            <person name="Daniel R."/>
        </authorList>
    </citation>
    <scope>NUCLEOTIDE SEQUENCE [LARGE SCALE GENOMIC DNA]</scope>
    <source>
        <strain evidence="1 3">DSM 23318</strain>
    </source>
</reference>
<dbReference type="PROSITE" id="PS51257">
    <property type="entry name" value="PROKAR_LIPOPROTEIN"/>
    <property type="match status" value="1"/>
</dbReference>
<accession>A0A1V4IN03</accession>
<evidence type="ECO:0000313" key="4">
    <source>
        <dbReference type="Proteomes" id="UP000265930"/>
    </source>
</evidence>
<proteinExistence type="predicted"/>
<dbReference type="STRING" id="225345.CLCHR_26600"/>
<name>A0A1V4IN03_9CLOT</name>
<dbReference type="AlphaFoldDB" id="A0A1V4IN03"/>
<evidence type="ECO:0000313" key="1">
    <source>
        <dbReference type="EMBL" id="OPJ61155.1"/>
    </source>
</evidence>
<gene>
    <name evidence="1" type="ORF">CLCHR_26600</name>
    <name evidence="2" type="ORF">D2A34_17270</name>
</gene>
<keyword evidence="3" id="KW-1185">Reference proteome</keyword>
<protein>
    <submittedName>
        <fullName evidence="2">DUF5052 family protein</fullName>
    </submittedName>
</protein>
<dbReference type="OrthoDB" id="3266677at2"/>
<comment type="caution">
    <text evidence="1">The sequence shown here is derived from an EMBL/GenBank/DDBJ whole genome shotgun (WGS) entry which is preliminary data.</text>
</comment>
<dbReference type="Proteomes" id="UP000265930">
    <property type="component" value="Unassembled WGS sequence"/>
</dbReference>
<organism evidence="1 3">
    <name type="scientific">Clostridium chromiireducens</name>
    <dbReference type="NCBI Taxonomy" id="225345"/>
    <lineage>
        <taxon>Bacteria</taxon>
        <taxon>Bacillati</taxon>
        <taxon>Bacillota</taxon>
        <taxon>Clostridia</taxon>
        <taxon>Eubacteriales</taxon>
        <taxon>Clostridiaceae</taxon>
        <taxon>Clostridium</taxon>
    </lineage>
</organism>
<dbReference type="Proteomes" id="UP000191056">
    <property type="component" value="Unassembled WGS sequence"/>
</dbReference>
<dbReference type="Pfam" id="PF16475">
    <property type="entry name" value="DUF5052"/>
    <property type="match status" value="1"/>
</dbReference>
<dbReference type="InterPro" id="IPR032484">
    <property type="entry name" value="DUF5052"/>
</dbReference>
<sequence>MKKRFKLIVLVISIFLIGISIFGCAKIKDLAGKIKGDLVGQQFTVTTYDDYGNKTLTVEGNKVTVGLLQSNDNFDKKSAEFKSEVLEVTVNGSQMFQVGNTVIFAENGLDMIEGYDAPKDVNVDKGGGYVPLDRFVNDVKNKIGKEKTIIISSQQGIPIGVYQGKDVYVTIPDDLPKMTRINIDGKTLYIHRANYTILDSKMIKGK</sequence>
<dbReference type="EMBL" id="MZGT01000033">
    <property type="protein sequence ID" value="OPJ61155.1"/>
    <property type="molecule type" value="Genomic_DNA"/>
</dbReference>
<evidence type="ECO:0000313" key="2">
    <source>
        <dbReference type="EMBL" id="RII33488.1"/>
    </source>
</evidence>
<reference evidence="2 4" key="2">
    <citation type="submission" date="2018-08" db="EMBL/GenBank/DDBJ databases">
        <title>Genome of Clostridium chromiireducens C1, DSM12136.</title>
        <authorList>
            <person name="Xing M."/>
            <person name="Wei Y."/>
            <person name="Ang E.L."/>
            <person name="Zhao H."/>
            <person name="Zhang Y."/>
        </authorList>
    </citation>
    <scope>NUCLEOTIDE SEQUENCE [LARGE SCALE GENOMIC DNA]</scope>
    <source>
        <strain evidence="2 4">C1</strain>
    </source>
</reference>
<evidence type="ECO:0000313" key="3">
    <source>
        <dbReference type="Proteomes" id="UP000191056"/>
    </source>
</evidence>
<dbReference type="EMBL" id="QXDJ01000004">
    <property type="protein sequence ID" value="RII33488.1"/>
    <property type="molecule type" value="Genomic_DNA"/>
</dbReference>